<name>A0A0D0CPU6_9AGAR</name>
<dbReference type="EMBL" id="KN834773">
    <property type="protein sequence ID" value="KIK60932.1"/>
    <property type="molecule type" value="Genomic_DNA"/>
</dbReference>
<proteinExistence type="predicted"/>
<dbReference type="AlphaFoldDB" id="A0A0D0CPU6"/>
<feature type="domain" description="DDE-1" evidence="1">
    <location>
        <begin position="1"/>
        <end position="87"/>
    </location>
</feature>
<evidence type="ECO:0000259" key="1">
    <source>
        <dbReference type="Pfam" id="PF03184"/>
    </source>
</evidence>
<dbReference type="Pfam" id="PF03184">
    <property type="entry name" value="DDE_1"/>
    <property type="match status" value="1"/>
</dbReference>
<dbReference type="HOGENOM" id="CLU_013929_2_4_1"/>
<dbReference type="InterPro" id="IPR004875">
    <property type="entry name" value="DDE_SF_endonuclease_dom"/>
</dbReference>
<accession>A0A0D0CPU6</accession>
<keyword evidence="3" id="KW-1185">Reference proteome</keyword>
<dbReference type="Proteomes" id="UP000053593">
    <property type="component" value="Unassembled WGS sequence"/>
</dbReference>
<sequence length="99" mass="11315">DGHNSHLTPETLEFAKDHNVIVFCLPPHTTHRVQPCNVSAFAPLKHHWQALLRDYYNTHGYFLPASDVVHVYMEARKLGFKPETIKKACCKSGIDMMDP</sequence>
<dbReference type="GO" id="GO:0003676">
    <property type="term" value="F:nucleic acid binding"/>
    <property type="evidence" value="ECO:0007669"/>
    <property type="project" value="InterPro"/>
</dbReference>
<evidence type="ECO:0000313" key="3">
    <source>
        <dbReference type="Proteomes" id="UP000053593"/>
    </source>
</evidence>
<reference evidence="2 3" key="1">
    <citation type="submission" date="2014-04" db="EMBL/GenBank/DDBJ databases">
        <title>Evolutionary Origins and Diversification of the Mycorrhizal Mutualists.</title>
        <authorList>
            <consortium name="DOE Joint Genome Institute"/>
            <consortium name="Mycorrhizal Genomics Consortium"/>
            <person name="Kohler A."/>
            <person name="Kuo A."/>
            <person name="Nagy L.G."/>
            <person name="Floudas D."/>
            <person name="Copeland A."/>
            <person name="Barry K.W."/>
            <person name="Cichocki N."/>
            <person name="Veneault-Fourrey C."/>
            <person name="LaButti K."/>
            <person name="Lindquist E.A."/>
            <person name="Lipzen A."/>
            <person name="Lundell T."/>
            <person name="Morin E."/>
            <person name="Murat C."/>
            <person name="Riley R."/>
            <person name="Ohm R."/>
            <person name="Sun H."/>
            <person name="Tunlid A."/>
            <person name="Henrissat B."/>
            <person name="Grigoriev I.V."/>
            <person name="Hibbett D.S."/>
            <person name="Martin F."/>
        </authorList>
    </citation>
    <scope>NUCLEOTIDE SEQUENCE [LARGE SCALE GENOMIC DNA]</scope>
    <source>
        <strain evidence="2 3">FD-317 M1</strain>
    </source>
</reference>
<feature type="non-terminal residue" evidence="2">
    <location>
        <position position="1"/>
    </location>
</feature>
<feature type="non-terminal residue" evidence="2">
    <location>
        <position position="99"/>
    </location>
</feature>
<dbReference type="OrthoDB" id="3064354at2759"/>
<protein>
    <recommendedName>
        <fullName evidence="1">DDE-1 domain-containing protein</fullName>
    </recommendedName>
</protein>
<organism evidence="2 3">
    <name type="scientific">Collybiopsis luxurians FD-317 M1</name>
    <dbReference type="NCBI Taxonomy" id="944289"/>
    <lineage>
        <taxon>Eukaryota</taxon>
        <taxon>Fungi</taxon>
        <taxon>Dikarya</taxon>
        <taxon>Basidiomycota</taxon>
        <taxon>Agaricomycotina</taxon>
        <taxon>Agaricomycetes</taxon>
        <taxon>Agaricomycetidae</taxon>
        <taxon>Agaricales</taxon>
        <taxon>Marasmiineae</taxon>
        <taxon>Omphalotaceae</taxon>
        <taxon>Collybiopsis</taxon>
        <taxon>Collybiopsis luxurians</taxon>
    </lineage>
</organism>
<gene>
    <name evidence="2" type="ORF">GYMLUDRAFT_128037</name>
</gene>
<evidence type="ECO:0000313" key="2">
    <source>
        <dbReference type="EMBL" id="KIK60932.1"/>
    </source>
</evidence>